<reference evidence="1" key="1">
    <citation type="submission" date="2021-01" db="EMBL/GenBank/DDBJ databases">
        <title>Intestinitalea alba gen. nov., sp. nov., a novel genus of the family Enterobacteriaceae, isolated from the gut of the plastic-eating mealworm Tenebrio molitor L.</title>
        <authorList>
            <person name="Yang Y."/>
        </authorList>
    </citation>
    <scope>NUCLEOTIDE SEQUENCE</scope>
    <source>
        <strain evidence="1">BIT-L3</strain>
    </source>
</reference>
<dbReference type="EMBL" id="JAEPBH010000020">
    <property type="protein sequence ID" value="MBK4715477.1"/>
    <property type="molecule type" value="Genomic_DNA"/>
</dbReference>
<name>A0A8K0V1V9_9ENTR</name>
<comment type="caution">
    <text evidence="1">The sequence shown here is derived from an EMBL/GenBank/DDBJ whole genome shotgun (WGS) entry which is preliminary data.</text>
</comment>
<organism evidence="1 2">
    <name type="scientific">Tenebrionibacter intestinalis</name>
    <dbReference type="NCBI Taxonomy" id="2799638"/>
    <lineage>
        <taxon>Bacteria</taxon>
        <taxon>Pseudomonadati</taxon>
        <taxon>Pseudomonadota</taxon>
        <taxon>Gammaproteobacteria</taxon>
        <taxon>Enterobacterales</taxon>
        <taxon>Enterobacteriaceae</taxon>
        <taxon>Tenebrionibacter/Tenebrionicola group</taxon>
        <taxon>Tenebrionibacter</taxon>
    </lineage>
</organism>
<dbReference type="Proteomes" id="UP000659047">
    <property type="component" value="Unassembled WGS sequence"/>
</dbReference>
<gene>
    <name evidence="1" type="ORF">JJB97_09065</name>
</gene>
<evidence type="ECO:0000313" key="2">
    <source>
        <dbReference type="Proteomes" id="UP000659047"/>
    </source>
</evidence>
<sequence>MSQPPGVHNRSRFNSRMTHIVLLISFLFFFGRFVYSSVSAWHQYQNKNNTQQLSLVLERDSVSR</sequence>
<protein>
    <submittedName>
        <fullName evidence="1">DUF2633 family protein</fullName>
    </submittedName>
</protein>
<proteinExistence type="predicted"/>
<dbReference type="InterPro" id="IPR022576">
    <property type="entry name" value="YfgG"/>
</dbReference>
<dbReference type="RefSeq" id="WP_238713705.1">
    <property type="nucleotide sequence ID" value="NZ_JAEPBH010000020.1"/>
</dbReference>
<dbReference type="AlphaFoldDB" id="A0A8K0V1V9"/>
<accession>A0A8K0V1V9</accession>
<evidence type="ECO:0000313" key="1">
    <source>
        <dbReference type="EMBL" id="MBK4715477.1"/>
    </source>
</evidence>
<dbReference type="Pfam" id="PF11119">
    <property type="entry name" value="DUF2633"/>
    <property type="match status" value="1"/>
</dbReference>
<keyword evidence="2" id="KW-1185">Reference proteome</keyword>